<keyword evidence="4" id="KW-1003">Cell membrane</keyword>
<gene>
    <name evidence="16" type="primary">motA_1</name>
    <name evidence="16" type="ORF">GCM10023116_18320</name>
</gene>
<dbReference type="PANTHER" id="PTHR30433:SF4">
    <property type="entry name" value="MOTILITY PROTEIN A"/>
    <property type="match status" value="1"/>
</dbReference>
<evidence type="ECO:0000256" key="8">
    <source>
        <dbReference type="ARBA" id="ARBA00022779"/>
    </source>
</evidence>
<feature type="domain" description="Motility protein A N-terminal" evidence="15">
    <location>
        <begin position="4"/>
        <end position="93"/>
    </location>
</feature>
<evidence type="ECO:0000256" key="7">
    <source>
        <dbReference type="ARBA" id="ARBA00022692"/>
    </source>
</evidence>
<dbReference type="InterPro" id="IPR022522">
    <property type="entry name" value="Flagellar_motor_stator_MotA"/>
</dbReference>
<evidence type="ECO:0000256" key="13">
    <source>
        <dbReference type="SAM" id="Phobius"/>
    </source>
</evidence>
<feature type="domain" description="MotA/TolQ/ExbB proton channel" evidence="14">
    <location>
        <begin position="130"/>
        <end position="229"/>
    </location>
</feature>
<evidence type="ECO:0000256" key="12">
    <source>
        <dbReference type="ARBA" id="ARBA00023136"/>
    </source>
</evidence>
<accession>A0ABP8V036</accession>
<dbReference type="EMBL" id="BAABFL010000135">
    <property type="protein sequence ID" value="GAA4649558.1"/>
    <property type="molecule type" value="Genomic_DNA"/>
</dbReference>
<feature type="transmembrane region" description="Helical" evidence="13">
    <location>
        <begin position="203"/>
        <end position="221"/>
    </location>
</feature>
<organism evidence="16 17">
    <name type="scientific">Kistimonas scapharcae</name>
    <dbReference type="NCBI Taxonomy" id="1036133"/>
    <lineage>
        <taxon>Bacteria</taxon>
        <taxon>Pseudomonadati</taxon>
        <taxon>Pseudomonadota</taxon>
        <taxon>Gammaproteobacteria</taxon>
        <taxon>Oceanospirillales</taxon>
        <taxon>Endozoicomonadaceae</taxon>
        <taxon>Kistimonas</taxon>
    </lineage>
</organism>
<keyword evidence="11" id="KW-0406">Ion transport</keyword>
<evidence type="ECO:0000256" key="11">
    <source>
        <dbReference type="ARBA" id="ARBA00023065"/>
    </source>
</evidence>
<comment type="subcellular location">
    <subcellularLocation>
        <location evidence="1">Cell inner membrane</location>
        <topology evidence="1">Multi-pass membrane protein</topology>
    </subcellularLocation>
</comment>
<evidence type="ECO:0000256" key="10">
    <source>
        <dbReference type="ARBA" id="ARBA00022989"/>
    </source>
</evidence>
<evidence type="ECO:0000313" key="16">
    <source>
        <dbReference type="EMBL" id="GAA4649558.1"/>
    </source>
</evidence>
<feature type="transmembrane region" description="Helical" evidence="13">
    <location>
        <begin position="27"/>
        <end position="48"/>
    </location>
</feature>
<keyword evidence="9" id="KW-0375">Hydrogen ion transport</keyword>
<keyword evidence="8" id="KW-0283">Flagellar rotation</keyword>
<proteinExistence type="inferred from homology"/>
<dbReference type="RefSeq" id="WP_345195441.1">
    <property type="nucleotide sequence ID" value="NZ_BAABFL010000135.1"/>
</dbReference>
<name>A0ABP8V036_9GAMM</name>
<dbReference type="PANTHER" id="PTHR30433">
    <property type="entry name" value="CHEMOTAXIS PROTEIN MOTA"/>
    <property type="match status" value="1"/>
</dbReference>
<keyword evidence="5" id="KW-0145">Chemotaxis</keyword>
<evidence type="ECO:0000256" key="1">
    <source>
        <dbReference type="ARBA" id="ARBA00004429"/>
    </source>
</evidence>
<dbReference type="InterPro" id="IPR002898">
    <property type="entry name" value="MotA_ExbB_proton_chnl"/>
</dbReference>
<evidence type="ECO:0000256" key="3">
    <source>
        <dbReference type="ARBA" id="ARBA00022448"/>
    </source>
</evidence>
<evidence type="ECO:0000256" key="5">
    <source>
        <dbReference type="ARBA" id="ARBA00022500"/>
    </source>
</evidence>
<dbReference type="Pfam" id="PF01618">
    <property type="entry name" value="MotA_ExbB"/>
    <property type="match status" value="1"/>
</dbReference>
<reference evidence="17" key="1">
    <citation type="journal article" date="2019" name="Int. J. Syst. Evol. Microbiol.">
        <title>The Global Catalogue of Microorganisms (GCM) 10K type strain sequencing project: providing services to taxonomists for standard genome sequencing and annotation.</title>
        <authorList>
            <consortium name="The Broad Institute Genomics Platform"/>
            <consortium name="The Broad Institute Genome Sequencing Center for Infectious Disease"/>
            <person name="Wu L."/>
            <person name="Ma J."/>
        </authorList>
    </citation>
    <scope>NUCLEOTIDE SEQUENCE [LARGE SCALE GENOMIC DNA]</scope>
    <source>
        <strain evidence="17">JCM 17805</strain>
    </source>
</reference>
<keyword evidence="16" id="KW-0969">Cilium</keyword>
<evidence type="ECO:0000259" key="15">
    <source>
        <dbReference type="Pfam" id="PF20560"/>
    </source>
</evidence>
<keyword evidence="3" id="KW-0813">Transport</keyword>
<keyword evidence="12 13" id="KW-0472">Membrane</keyword>
<keyword evidence="16" id="KW-0282">Flagellum</keyword>
<dbReference type="Pfam" id="PF20560">
    <property type="entry name" value="MotA_N"/>
    <property type="match status" value="1"/>
</dbReference>
<feature type="transmembrane region" description="Helical" evidence="13">
    <location>
        <begin position="172"/>
        <end position="191"/>
    </location>
</feature>
<dbReference type="Proteomes" id="UP001500604">
    <property type="component" value="Unassembled WGS sequence"/>
</dbReference>
<evidence type="ECO:0000256" key="2">
    <source>
        <dbReference type="ARBA" id="ARBA00008038"/>
    </source>
</evidence>
<comment type="caution">
    <text evidence="16">The sequence shown here is derived from an EMBL/GenBank/DDBJ whole genome shotgun (WGS) entry which is preliminary data.</text>
</comment>
<evidence type="ECO:0000259" key="14">
    <source>
        <dbReference type="Pfam" id="PF01618"/>
    </source>
</evidence>
<evidence type="ECO:0000256" key="6">
    <source>
        <dbReference type="ARBA" id="ARBA00022519"/>
    </source>
</evidence>
<dbReference type="InterPro" id="IPR000540">
    <property type="entry name" value="Flag_MotA_CS"/>
</dbReference>
<dbReference type="PROSITE" id="PS01307">
    <property type="entry name" value="MOTA"/>
    <property type="match status" value="1"/>
</dbReference>
<keyword evidence="7 13" id="KW-0812">Transmembrane</keyword>
<keyword evidence="17" id="KW-1185">Reference proteome</keyword>
<evidence type="ECO:0000256" key="4">
    <source>
        <dbReference type="ARBA" id="ARBA00022475"/>
    </source>
</evidence>
<keyword evidence="16" id="KW-0966">Cell projection</keyword>
<keyword evidence="10 13" id="KW-1133">Transmembrane helix</keyword>
<protein>
    <submittedName>
        <fullName evidence="16">Flagellar motor stator protein MotA</fullName>
    </submittedName>
</protein>
<comment type="similarity">
    <text evidence="2">Belongs to the MotA family.</text>
</comment>
<dbReference type="InterPro" id="IPR047055">
    <property type="entry name" value="MotA-like"/>
</dbReference>
<dbReference type="InterPro" id="IPR046786">
    <property type="entry name" value="MotA_N"/>
</dbReference>
<sequence>MSKIIGILTVILSVGVGYVLSHGKLMALFQPFEVLIIGGAAFGAFVLANPMHVVKDTGRHSKYVFTGSGYNAELFMNLLHLMHDLFKTARKPGGKKALEEHIEDPEKSALFAKFPTIQSKHVLVHFICDYVRLSLADNLEPHDFDALMDEGVKTFAEEAEHPGHALHEVAEALPGFGIVAAVLGIVITMGSLDGPAQEIGNHIAAALVGTFMGVLFGYGFVGPISKAIGYSVSYEIKALECIKVCLSSYRNGMPPVLAVDAGRGTLFHDIKPTFFEMEKVVNEG</sequence>
<dbReference type="NCBIfam" id="TIGR03818">
    <property type="entry name" value="MotA1"/>
    <property type="match status" value="1"/>
</dbReference>
<evidence type="ECO:0000256" key="9">
    <source>
        <dbReference type="ARBA" id="ARBA00022781"/>
    </source>
</evidence>
<keyword evidence="6" id="KW-0997">Cell inner membrane</keyword>
<evidence type="ECO:0000313" key="17">
    <source>
        <dbReference type="Proteomes" id="UP001500604"/>
    </source>
</evidence>